<gene>
    <name evidence="3" type="ORF">GCM10009037_16410</name>
</gene>
<keyword evidence="4" id="KW-1185">Reference proteome</keyword>
<keyword evidence="1" id="KW-0472">Membrane</keyword>
<proteinExistence type="predicted"/>
<reference evidence="3 4" key="1">
    <citation type="journal article" date="2019" name="Int. J. Syst. Evol. Microbiol.">
        <title>The Global Catalogue of Microorganisms (GCM) 10K type strain sequencing project: providing services to taxonomists for standard genome sequencing and annotation.</title>
        <authorList>
            <consortium name="The Broad Institute Genomics Platform"/>
            <consortium name="The Broad Institute Genome Sequencing Center for Infectious Disease"/>
            <person name="Wu L."/>
            <person name="Ma J."/>
        </authorList>
    </citation>
    <scope>NUCLEOTIDE SEQUENCE [LARGE SCALE GENOMIC DNA]</scope>
    <source>
        <strain evidence="3 4">JCM 19585</strain>
    </source>
</reference>
<comment type="caution">
    <text evidence="3">The sequence shown here is derived from an EMBL/GenBank/DDBJ whole genome shotgun (WGS) entry which is preliminary data.</text>
</comment>
<organism evidence="3 4">
    <name type="scientific">Halarchaeum grantii</name>
    <dbReference type="NCBI Taxonomy" id="1193105"/>
    <lineage>
        <taxon>Archaea</taxon>
        <taxon>Methanobacteriati</taxon>
        <taxon>Methanobacteriota</taxon>
        <taxon>Stenosarchaea group</taxon>
        <taxon>Halobacteria</taxon>
        <taxon>Halobacteriales</taxon>
        <taxon>Halobacteriaceae</taxon>
    </lineage>
</organism>
<evidence type="ECO:0000313" key="3">
    <source>
        <dbReference type="EMBL" id="GGL33494.1"/>
    </source>
</evidence>
<dbReference type="Proteomes" id="UP000628840">
    <property type="component" value="Unassembled WGS sequence"/>
</dbReference>
<dbReference type="OrthoDB" id="269852at2157"/>
<keyword evidence="1" id="KW-1133">Transmembrane helix</keyword>
<dbReference type="RefSeq" id="WP_188882449.1">
    <property type="nucleotide sequence ID" value="NZ_BMPF01000002.1"/>
</dbReference>
<evidence type="ECO:0000256" key="1">
    <source>
        <dbReference type="SAM" id="Phobius"/>
    </source>
</evidence>
<keyword evidence="1" id="KW-0812">Transmembrane</keyword>
<feature type="domain" description="DUF6199" evidence="2">
    <location>
        <begin position="11"/>
        <end position="72"/>
    </location>
</feature>
<evidence type="ECO:0000313" key="4">
    <source>
        <dbReference type="Proteomes" id="UP000628840"/>
    </source>
</evidence>
<evidence type="ECO:0000259" key="2">
    <source>
        <dbReference type="Pfam" id="PF19701"/>
    </source>
</evidence>
<sequence length="73" mass="7309">MDARTTLAVGLGAALGLLCLARPDVVLRLSVLGTSSPGRTGPYGDAEAGSTRLWIVRALGAACLAVAAFLALV</sequence>
<protein>
    <recommendedName>
        <fullName evidence="2">DUF6199 domain-containing protein</fullName>
    </recommendedName>
</protein>
<name>A0A830F9R0_9EURY</name>
<dbReference type="Pfam" id="PF19701">
    <property type="entry name" value="DUF6199"/>
    <property type="match status" value="1"/>
</dbReference>
<feature type="transmembrane region" description="Helical" evidence="1">
    <location>
        <begin position="52"/>
        <end position="72"/>
    </location>
</feature>
<accession>A0A830F9R0</accession>
<dbReference type="InterPro" id="IPR045679">
    <property type="entry name" value="DUF6199"/>
</dbReference>
<dbReference type="EMBL" id="BMPF01000002">
    <property type="protein sequence ID" value="GGL33494.1"/>
    <property type="molecule type" value="Genomic_DNA"/>
</dbReference>
<dbReference type="AlphaFoldDB" id="A0A830F9R0"/>